<feature type="transmembrane region" description="Helical" evidence="7">
    <location>
        <begin position="74"/>
        <end position="95"/>
    </location>
</feature>
<evidence type="ECO:0000256" key="2">
    <source>
        <dbReference type="ARBA" id="ARBA00022448"/>
    </source>
</evidence>
<dbReference type="PANTHER" id="PTHR32243:SF18">
    <property type="entry name" value="INNER MEMBRANE ABC TRANSPORTER PERMEASE PROTEIN YCJP"/>
    <property type="match status" value="1"/>
</dbReference>
<name>A0ABP9S0T2_9MICC</name>
<evidence type="ECO:0000256" key="5">
    <source>
        <dbReference type="ARBA" id="ARBA00022989"/>
    </source>
</evidence>
<keyword evidence="3" id="KW-1003">Cell membrane</keyword>
<feature type="transmembrane region" description="Helical" evidence="7">
    <location>
        <begin position="243"/>
        <end position="264"/>
    </location>
</feature>
<dbReference type="InterPro" id="IPR000515">
    <property type="entry name" value="MetI-like"/>
</dbReference>
<dbReference type="InterPro" id="IPR050901">
    <property type="entry name" value="BP-dep_ABC_trans_perm"/>
</dbReference>
<dbReference type="CDD" id="cd06261">
    <property type="entry name" value="TM_PBP2"/>
    <property type="match status" value="1"/>
</dbReference>
<evidence type="ECO:0000313" key="9">
    <source>
        <dbReference type="EMBL" id="GAA5189124.1"/>
    </source>
</evidence>
<comment type="caution">
    <text evidence="9">The sequence shown here is derived from an EMBL/GenBank/DDBJ whole genome shotgun (WGS) entry which is preliminary data.</text>
</comment>
<gene>
    <name evidence="9" type="ORF">GCM10023346_02840</name>
</gene>
<dbReference type="PROSITE" id="PS50928">
    <property type="entry name" value="ABC_TM1"/>
    <property type="match status" value="1"/>
</dbReference>
<keyword evidence="10" id="KW-1185">Reference proteome</keyword>
<accession>A0ABP9S0T2</accession>
<keyword evidence="5 7" id="KW-1133">Transmembrane helix</keyword>
<evidence type="ECO:0000256" key="4">
    <source>
        <dbReference type="ARBA" id="ARBA00022692"/>
    </source>
</evidence>
<comment type="subcellular location">
    <subcellularLocation>
        <location evidence="1 7">Cell membrane</location>
        <topology evidence="1 7">Multi-pass membrane protein</topology>
    </subcellularLocation>
</comment>
<keyword evidence="2 7" id="KW-0813">Transport</keyword>
<dbReference type="Proteomes" id="UP001500200">
    <property type="component" value="Unassembled WGS sequence"/>
</dbReference>
<evidence type="ECO:0000313" key="10">
    <source>
        <dbReference type="Proteomes" id="UP001500200"/>
    </source>
</evidence>
<feature type="transmembrane region" description="Helical" evidence="7">
    <location>
        <begin position="140"/>
        <end position="163"/>
    </location>
</feature>
<evidence type="ECO:0000259" key="8">
    <source>
        <dbReference type="PROSITE" id="PS50928"/>
    </source>
</evidence>
<dbReference type="EMBL" id="BAABKK010000002">
    <property type="protein sequence ID" value="GAA5189124.1"/>
    <property type="molecule type" value="Genomic_DNA"/>
</dbReference>
<sequence length="279" mass="30639">MALKPNPVRRSAANITGLVFGLLWIFPVYWLVNNSLVTDDALQSRTPSFLPLDFTWAHYETVLHDSRFWSALRMSFGVALIVVVAALLFAFFASMALSRFRFKGRKIVIISVLVIQMIPAEAMFISQYKMIDSWHLLNSVLGLSLLYIGASVPFTIWMLKGFVDGVPVELEESAMIDGCSRMGAFFRVTFPLLGSGLVASGIFAFLAAWNEYTLALVLLSSDNSKTLPLWIQGFSGQNQATDWGGIMAGSTLMALPVIILFVIVQKKMAQGLVAGAVKG</sequence>
<reference evidence="10" key="1">
    <citation type="journal article" date="2019" name="Int. J. Syst. Evol. Microbiol.">
        <title>The Global Catalogue of Microorganisms (GCM) 10K type strain sequencing project: providing services to taxonomists for standard genome sequencing and annotation.</title>
        <authorList>
            <consortium name="The Broad Institute Genomics Platform"/>
            <consortium name="The Broad Institute Genome Sequencing Center for Infectious Disease"/>
            <person name="Wu L."/>
            <person name="Ma J."/>
        </authorList>
    </citation>
    <scope>NUCLEOTIDE SEQUENCE [LARGE SCALE GENOMIC DNA]</scope>
    <source>
        <strain evidence="10">JCM 18514</strain>
    </source>
</reference>
<dbReference type="InterPro" id="IPR035906">
    <property type="entry name" value="MetI-like_sf"/>
</dbReference>
<evidence type="ECO:0000256" key="7">
    <source>
        <dbReference type="RuleBase" id="RU363032"/>
    </source>
</evidence>
<feature type="transmembrane region" description="Helical" evidence="7">
    <location>
        <begin position="12"/>
        <end position="32"/>
    </location>
</feature>
<dbReference type="RefSeq" id="WP_345447285.1">
    <property type="nucleotide sequence ID" value="NZ_BAABKK010000002.1"/>
</dbReference>
<feature type="domain" description="ABC transmembrane type-1" evidence="8">
    <location>
        <begin position="72"/>
        <end position="264"/>
    </location>
</feature>
<dbReference type="PANTHER" id="PTHR32243">
    <property type="entry name" value="MALTOSE TRANSPORT SYSTEM PERMEASE-RELATED"/>
    <property type="match status" value="1"/>
</dbReference>
<dbReference type="Gene3D" id="1.10.3720.10">
    <property type="entry name" value="MetI-like"/>
    <property type="match status" value="1"/>
</dbReference>
<organism evidence="9 10">
    <name type="scientific">Arthrobacter gyeryongensis</name>
    <dbReference type="NCBI Taxonomy" id="1650592"/>
    <lineage>
        <taxon>Bacteria</taxon>
        <taxon>Bacillati</taxon>
        <taxon>Actinomycetota</taxon>
        <taxon>Actinomycetes</taxon>
        <taxon>Micrococcales</taxon>
        <taxon>Micrococcaceae</taxon>
        <taxon>Arthrobacter</taxon>
    </lineage>
</organism>
<comment type="similarity">
    <text evidence="7">Belongs to the binding-protein-dependent transport system permease family.</text>
</comment>
<feature type="transmembrane region" description="Helical" evidence="7">
    <location>
        <begin position="107"/>
        <end position="128"/>
    </location>
</feature>
<keyword evidence="4 7" id="KW-0812">Transmembrane</keyword>
<evidence type="ECO:0000256" key="1">
    <source>
        <dbReference type="ARBA" id="ARBA00004651"/>
    </source>
</evidence>
<proteinExistence type="inferred from homology"/>
<protein>
    <submittedName>
        <fullName evidence="9">ABC transporter permease subunit</fullName>
    </submittedName>
</protein>
<feature type="transmembrane region" description="Helical" evidence="7">
    <location>
        <begin position="184"/>
        <end position="209"/>
    </location>
</feature>
<keyword evidence="6 7" id="KW-0472">Membrane</keyword>
<dbReference type="Pfam" id="PF00528">
    <property type="entry name" value="BPD_transp_1"/>
    <property type="match status" value="1"/>
</dbReference>
<evidence type="ECO:0000256" key="6">
    <source>
        <dbReference type="ARBA" id="ARBA00023136"/>
    </source>
</evidence>
<evidence type="ECO:0000256" key="3">
    <source>
        <dbReference type="ARBA" id="ARBA00022475"/>
    </source>
</evidence>
<dbReference type="SUPFAM" id="SSF161098">
    <property type="entry name" value="MetI-like"/>
    <property type="match status" value="1"/>
</dbReference>